<dbReference type="InterPro" id="IPR045036">
    <property type="entry name" value="Spartin-like"/>
</dbReference>
<sequence>EAMTIGDSIMSSDSISSNTDSLISNAEQLFIISEGVQIFYITPEGFVSAPSYPSTLRLCKFSEEAAVGATNAAPPPPAFLQVGNWIYPLIPDTSPALQTSFGAYIFPDTLSQVPGATVGVMFPETVTPEERRTFEEILSSLTVMKEQQSEIQPADLTLPSAPSVWEAPPAEQVHPAEPVISQPNWIAWGLGKGAEKANELVKSGSKVIQKHINPAERPSHIDPKVQKSLTYARKGTHVAVSVSSYVVSKLGAATVMLGKQLAPHVKKHGEKLLPKSLTKDTGSKSKVSGVLEVTVSGIKGFSTVYLGLETAAKSLAKNLANETVVVVSHRYGTEAGAVTDNTLYTFGNVAMTAYNVDNLGVKAMAKRAVKDTGKAVIYKY</sequence>
<dbReference type="KEGG" id="lgi:LOTGIDRAFT_83379"/>
<dbReference type="RefSeq" id="XP_009060803.1">
    <property type="nucleotide sequence ID" value="XM_009062555.1"/>
</dbReference>
<organism evidence="2 3">
    <name type="scientific">Lottia gigantea</name>
    <name type="common">Giant owl limpet</name>
    <dbReference type="NCBI Taxonomy" id="225164"/>
    <lineage>
        <taxon>Eukaryota</taxon>
        <taxon>Metazoa</taxon>
        <taxon>Spiralia</taxon>
        <taxon>Lophotrochozoa</taxon>
        <taxon>Mollusca</taxon>
        <taxon>Gastropoda</taxon>
        <taxon>Patellogastropoda</taxon>
        <taxon>Lottioidea</taxon>
        <taxon>Lottiidae</taxon>
        <taxon>Lottia</taxon>
    </lineage>
</organism>
<feature type="non-terminal residue" evidence="2">
    <location>
        <position position="1"/>
    </location>
</feature>
<dbReference type="GO" id="GO:0005886">
    <property type="term" value="C:plasma membrane"/>
    <property type="evidence" value="ECO:0007669"/>
    <property type="project" value="TreeGrafter"/>
</dbReference>
<name>V4A0Q8_LOTGI</name>
<evidence type="ECO:0000313" key="2">
    <source>
        <dbReference type="EMBL" id="ESO88510.1"/>
    </source>
</evidence>
<dbReference type="Pfam" id="PF06911">
    <property type="entry name" value="Senescence"/>
    <property type="match status" value="1"/>
</dbReference>
<protein>
    <recommendedName>
        <fullName evidence="1">Senescence domain-containing protein</fullName>
    </recommendedName>
</protein>
<dbReference type="GO" id="GO:0030514">
    <property type="term" value="P:negative regulation of BMP signaling pathway"/>
    <property type="evidence" value="ECO:0007669"/>
    <property type="project" value="TreeGrafter"/>
</dbReference>
<reference evidence="2 3" key="1">
    <citation type="journal article" date="2013" name="Nature">
        <title>Insights into bilaterian evolution from three spiralian genomes.</title>
        <authorList>
            <person name="Simakov O."/>
            <person name="Marletaz F."/>
            <person name="Cho S.J."/>
            <person name="Edsinger-Gonzales E."/>
            <person name="Havlak P."/>
            <person name="Hellsten U."/>
            <person name="Kuo D.H."/>
            <person name="Larsson T."/>
            <person name="Lv J."/>
            <person name="Arendt D."/>
            <person name="Savage R."/>
            <person name="Osoegawa K."/>
            <person name="de Jong P."/>
            <person name="Grimwood J."/>
            <person name="Chapman J.A."/>
            <person name="Shapiro H."/>
            <person name="Aerts A."/>
            <person name="Otillar R.P."/>
            <person name="Terry A.Y."/>
            <person name="Boore J.L."/>
            <person name="Grigoriev I.V."/>
            <person name="Lindberg D.R."/>
            <person name="Seaver E.C."/>
            <person name="Weisblat D.A."/>
            <person name="Putnam N.H."/>
            <person name="Rokhsar D.S."/>
        </authorList>
    </citation>
    <scope>NUCLEOTIDE SEQUENCE [LARGE SCALE GENOMIC DNA]</scope>
</reference>
<proteinExistence type="predicted"/>
<dbReference type="EMBL" id="KB202685">
    <property type="protein sequence ID" value="ESO88510.1"/>
    <property type="molecule type" value="Genomic_DNA"/>
</dbReference>
<dbReference type="PANTHER" id="PTHR21068:SF43">
    <property type="entry name" value="SPARTIN"/>
    <property type="match status" value="1"/>
</dbReference>
<feature type="non-terminal residue" evidence="2">
    <location>
        <position position="380"/>
    </location>
</feature>
<evidence type="ECO:0000259" key="1">
    <source>
        <dbReference type="Pfam" id="PF06911"/>
    </source>
</evidence>
<dbReference type="CTD" id="20252574"/>
<dbReference type="HOGENOM" id="CLU_019310_2_0_1"/>
<dbReference type="AlphaFoldDB" id="V4A0Q8"/>
<dbReference type="OrthoDB" id="20821at2759"/>
<keyword evidence="3" id="KW-1185">Reference proteome</keyword>
<accession>V4A0Q8</accession>
<gene>
    <name evidence="2" type="ORF">LOTGIDRAFT_83379</name>
</gene>
<evidence type="ECO:0000313" key="3">
    <source>
        <dbReference type="Proteomes" id="UP000030746"/>
    </source>
</evidence>
<dbReference type="GO" id="GO:0051301">
    <property type="term" value="P:cell division"/>
    <property type="evidence" value="ECO:0007669"/>
    <property type="project" value="TreeGrafter"/>
</dbReference>
<feature type="domain" description="Senescence" evidence="1">
    <location>
        <begin position="183"/>
        <end position="370"/>
    </location>
</feature>
<dbReference type="Proteomes" id="UP000030746">
    <property type="component" value="Unassembled WGS sequence"/>
</dbReference>
<dbReference type="PANTHER" id="PTHR21068">
    <property type="entry name" value="SPARTIN"/>
    <property type="match status" value="1"/>
</dbReference>
<dbReference type="STRING" id="225164.V4A0Q8"/>
<dbReference type="InterPro" id="IPR009686">
    <property type="entry name" value="Senescence/spartin_C"/>
</dbReference>
<dbReference type="OMA" id="EACACME"/>
<dbReference type="GeneID" id="20252574"/>